<dbReference type="AlphaFoldDB" id="A0AA43P8Z0"/>
<proteinExistence type="predicted"/>
<evidence type="ECO:0000256" key="2">
    <source>
        <dbReference type="SAM" id="SignalP"/>
    </source>
</evidence>
<dbReference type="EMBL" id="JAOPMH010000011">
    <property type="protein sequence ID" value="MDH7890697.1"/>
    <property type="molecule type" value="Genomic_DNA"/>
</dbReference>
<keyword evidence="2" id="KW-0732">Signal</keyword>
<evidence type="ECO:0000256" key="1">
    <source>
        <dbReference type="SAM" id="MobiDB-lite"/>
    </source>
</evidence>
<accession>A0AA43P8Z0</accession>
<name>A0AA43P8Z0_9BIFI</name>
<dbReference type="PROSITE" id="PS51257">
    <property type="entry name" value="PROKAR_LIPOPROTEIN"/>
    <property type="match status" value="1"/>
</dbReference>
<evidence type="ECO:0008006" key="5">
    <source>
        <dbReference type="Google" id="ProtNLM"/>
    </source>
</evidence>
<evidence type="ECO:0000313" key="3">
    <source>
        <dbReference type="EMBL" id="MDH7890697.1"/>
    </source>
</evidence>
<organism evidence="3 4">
    <name type="scientific">Bifidobacterium catenulatum subsp. kashiwanohense</name>
    <dbReference type="NCBI Taxonomy" id="630129"/>
    <lineage>
        <taxon>Bacteria</taxon>
        <taxon>Bacillati</taxon>
        <taxon>Actinomycetota</taxon>
        <taxon>Actinomycetes</taxon>
        <taxon>Bifidobacteriales</taxon>
        <taxon>Bifidobacteriaceae</taxon>
        <taxon>Bifidobacterium</taxon>
    </lineage>
</organism>
<feature type="compositionally biased region" description="Polar residues" evidence="1">
    <location>
        <begin position="28"/>
        <end position="43"/>
    </location>
</feature>
<evidence type="ECO:0000313" key="4">
    <source>
        <dbReference type="Proteomes" id="UP001161916"/>
    </source>
</evidence>
<dbReference type="Proteomes" id="UP001161916">
    <property type="component" value="Unassembled WGS sequence"/>
</dbReference>
<feature type="region of interest" description="Disordered" evidence="1">
    <location>
        <begin position="25"/>
        <end position="72"/>
    </location>
</feature>
<comment type="caution">
    <text evidence="3">The sequence shown here is derived from an EMBL/GenBank/DDBJ whole genome shotgun (WGS) entry which is preliminary data.</text>
</comment>
<reference evidence="3" key="2">
    <citation type="journal article" date="2023" name="Gut Microbes">
        <title>Characterization of Bifidobacterium kashiwanohense that utilizes both milk- and plant-derived oligosaccharides.</title>
        <authorList>
            <person name="Orihara K."/>
            <person name="Yahagi K."/>
            <person name="Saito Y."/>
            <person name="Watanabe Y."/>
            <person name="Sasai T."/>
            <person name="Hara T."/>
            <person name="Tsukuda N."/>
            <person name="Oki K."/>
            <person name="Fujimoto J."/>
            <person name="Matsuki T."/>
        </authorList>
    </citation>
    <scope>NUCLEOTIDE SEQUENCE</scope>
    <source>
        <strain evidence="3">YIT 13062</strain>
    </source>
</reference>
<dbReference type="RefSeq" id="WP_124917138.1">
    <property type="nucleotide sequence ID" value="NZ_JAOPMH010000011.1"/>
</dbReference>
<feature type="signal peptide" evidence="2">
    <location>
        <begin position="1"/>
        <end position="21"/>
    </location>
</feature>
<feature type="chain" id="PRO_5041200234" description="DUF4352 domain-containing protein" evidence="2">
    <location>
        <begin position="22"/>
        <end position="200"/>
    </location>
</feature>
<gene>
    <name evidence="3" type="ORF">OB951_08855</name>
</gene>
<sequence>MKKTIAATLAAMLTMTMVACGENDTANEEQATNSDNQTDSQEYASGDSDSGEDGTPIASGLSGSCDGDSELMPSARLETTGQYLGISIDGYDKVKDLAASQFYAYTFLIKNPGDDGTWYQINLADYLATEGTKREITNLKTNESNTYPGWTTSDDQSTFETNIPDTMIHQEEGNLTWTLALTVDGEEMAHCPAGGDADLK</sequence>
<reference evidence="3" key="1">
    <citation type="submission" date="2022-09" db="EMBL/GenBank/DDBJ databases">
        <authorList>
            <person name="Orihara K."/>
        </authorList>
    </citation>
    <scope>NUCLEOTIDE SEQUENCE</scope>
    <source>
        <strain evidence="3">YIT 13062</strain>
    </source>
</reference>
<protein>
    <recommendedName>
        <fullName evidence="5">DUF4352 domain-containing protein</fullName>
    </recommendedName>
</protein>